<feature type="region of interest" description="Disordered" evidence="1">
    <location>
        <begin position="844"/>
        <end position="965"/>
    </location>
</feature>
<keyword evidence="3" id="KW-1185">Reference proteome</keyword>
<gene>
    <name evidence="2" type="ORF">VTJ83DRAFT_6157</name>
</gene>
<feature type="compositionally biased region" description="Low complexity" evidence="1">
    <location>
        <begin position="700"/>
        <end position="720"/>
    </location>
</feature>
<feature type="compositionally biased region" description="Acidic residues" evidence="1">
    <location>
        <begin position="755"/>
        <end position="768"/>
    </location>
</feature>
<feature type="compositionally biased region" description="Basic and acidic residues" evidence="1">
    <location>
        <begin position="865"/>
        <end position="875"/>
    </location>
</feature>
<organism evidence="2 3">
    <name type="scientific">Remersonia thermophila</name>
    <dbReference type="NCBI Taxonomy" id="72144"/>
    <lineage>
        <taxon>Eukaryota</taxon>
        <taxon>Fungi</taxon>
        <taxon>Dikarya</taxon>
        <taxon>Ascomycota</taxon>
        <taxon>Pezizomycotina</taxon>
        <taxon>Sordariomycetes</taxon>
        <taxon>Sordariomycetidae</taxon>
        <taxon>Sordariales</taxon>
        <taxon>Sordariales incertae sedis</taxon>
        <taxon>Remersonia</taxon>
    </lineage>
</organism>
<dbReference type="GeneID" id="98127481"/>
<feature type="region of interest" description="Disordered" evidence="1">
    <location>
        <begin position="1298"/>
        <end position="1339"/>
    </location>
</feature>
<feature type="compositionally biased region" description="Basic and acidic residues" evidence="1">
    <location>
        <begin position="159"/>
        <end position="176"/>
    </location>
</feature>
<feature type="region of interest" description="Disordered" evidence="1">
    <location>
        <begin position="426"/>
        <end position="491"/>
    </location>
</feature>
<feature type="compositionally biased region" description="Low complexity" evidence="1">
    <location>
        <begin position="1161"/>
        <end position="1171"/>
    </location>
</feature>
<feature type="compositionally biased region" description="Low complexity" evidence="1">
    <location>
        <begin position="941"/>
        <end position="960"/>
    </location>
</feature>
<reference evidence="2 3" key="1">
    <citation type="journal article" date="2024" name="Commun. Biol.">
        <title>Comparative genomic analysis of thermophilic fungi reveals convergent evolutionary adaptations and gene losses.</title>
        <authorList>
            <person name="Steindorff A.S."/>
            <person name="Aguilar-Pontes M.V."/>
            <person name="Robinson A.J."/>
            <person name="Andreopoulos B."/>
            <person name="LaButti K."/>
            <person name="Kuo A."/>
            <person name="Mondo S."/>
            <person name="Riley R."/>
            <person name="Otillar R."/>
            <person name="Haridas S."/>
            <person name="Lipzen A."/>
            <person name="Grimwood J."/>
            <person name="Schmutz J."/>
            <person name="Clum A."/>
            <person name="Reid I.D."/>
            <person name="Moisan M.C."/>
            <person name="Butler G."/>
            <person name="Nguyen T.T.M."/>
            <person name="Dewar K."/>
            <person name="Conant G."/>
            <person name="Drula E."/>
            <person name="Henrissat B."/>
            <person name="Hansel C."/>
            <person name="Singer S."/>
            <person name="Hutchinson M.I."/>
            <person name="de Vries R.P."/>
            <person name="Natvig D.O."/>
            <person name="Powell A.J."/>
            <person name="Tsang A."/>
            <person name="Grigoriev I.V."/>
        </authorList>
    </citation>
    <scope>NUCLEOTIDE SEQUENCE [LARGE SCALE GENOMIC DNA]</scope>
    <source>
        <strain evidence="2 3">ATCC 22073</strain>
    </source>
</reference>
<feature type="compositionally biased region" description="Basic and acidic residues" evidence="1">
    <location>
        <begin position="186"/>
        <end position="196"/>
    </location>
</feature>
<feature type="compositionally biased region" description="Low complexity" evidence="1">
    <location>
        <begin position="1298"/>
        <end position="1310"/>
    </location>
</feature>
<evidence type="ECO:0000313" key="3">
    <source>
        <dbReference type="Proteomes" id="UP001600064"/>
    </source>
</evidence>
<feature type="region of interest" description="Disordered" evidence="1">
    <location>
        <begin position="1135"/>
        <end position="1277"/>
    </location>
</feature>
<evidence type="ECO:0000256" key="1">
    <source>
        <dbReference type="SAM" id="MobiDB-lite"/>
    </source>
</evidence>
<feature type="compositionally biased region" description="Low complexity" evidence="1">
    <location>
        <begin position="533"/>
        <end position="549"/>
    </location>
</feature>
<dbReference type="Proteomes" id="UP001600064">
    <property type="component" value="Unassembled WGS sequence"/>
</dbReference>
<comment type="caution">
    <text evidence="2">The sequence shown here is derived from an EMBL/GenBank/DDBJ whole genome shotgun (WGS) entry which is preliminary data.</text>
</comment>
<feature type="compositionally biased region" description="Low complexity" evidence="1">
    <location>
        <begin position="556"/>
        <end position="576"/>
    </location>
</feature>
<evidence type="ECO:0000313" key="2">
    <source>
        <dbReference type="EMBL" id="KAL2266805.1"/>
    </source>
</evidence>
<accession>A0ABR4D9M1</accession>
<feature type="region of interest" description="Disordered" evidence="1">
    <location>
        <begin position="521"/>
        <end position="768"/>
    </location>
</feature>
<feature type="compositionally biased region" description="Polar residues" evidence="1">
    <location>
        <begin position="852"/>
        <end position="862"/>
    </location>
</feature>
<feature type="compositionally biased region" description="Low complexity" evidence="1">
    <location>
        <begin position="286"/>
        <end position="309"/>
    </location>
</feature>
<sequence length="1339" mass="138878">MSDTDSDATRVASMPFQSAPIPAECFAPPRVAWPRAWDRVPVAPVPGRRRLSKIWKRVGGVPPVPNHEPYSRAMAELETQGLGPRKRDRPARHFASWGDAMWDPRADRQLQRDEIERELEEARAAVSRAEQQPPSEPIATSIQAKPATFPDDTLRWIPKKRDSSRWPIRPQEHNPRDVPAPAEPVDPARKMDETLMRRRSTRRASSRLSLSPRKLLRPAPPPARDSGALSSPVKRAASLSPTKVADSPFSAFRVKATPTRVLLEAPEGSVLALSPSKPSRLPPATPTAAVASSPPAHDAAEPTSSSEAPSPAPLLFDQPVDVVHAESPHEARRRLSLQSARRTERTPSGVARLLALKKGRGSPNRRHSFTSLESIPETLPRDRKGRRNTMNIFSVEPEEGRGAERVVEVDMRKSLDIFAQTAEGAADPTTYASAGGDAPDVETSEQASPANDIMSDPSAADGPAVGGTAATEASPSLPAEEDPAAEAGATASAGAAPIAFNASDASEAMFASHDGDGLATIYEESSFRERTTPDAVAAAEPDAPPAATTSPPPSSAEPSSDDSSNAPPPSSSNDTTLSDRSRDASPSVELPPKTTLPIAGEPASVDRDAEGPWGLAPEAEPASHVARNGSPVDLGLPAHPVGGEGSDAMDASTTTPSPVQSQEAPNDNPEPSGGMPTPSVDEDDEVSLLEPYAASLPQHVPSASVPGPAAAPEEPVEGAAQASESTVPAKVSGFTPINGQQSPPMEDSLAHLRDDDEEAPLGSDDMDADEVVEEDVPEEDCGDAAAAAAIDEDVTVVAPRPENDTLQLHARQDDSETEMLRNFVTRVTADKNARAAAAAAALAKKCARRSSLLASMTSSTGSPMMRDRPEPERAPLRARSPNSPSPTRKRKLGDYEDEPTKNATADAPSSADPTEARADDRPRLKRRKRADSAADGTMETPSPDAAAASGPRRSSRSRIALRPTAPSANAIALSMLPMRLPSMGAMTEDGPFSPAAMAAAAAAAVRQRAEEKDLAALTRSNTRKNKGGAVPPQVVLARQAEDPAWRAKELKANGNGPAPGDAAAGEASAASAGDAAKSKKAPKSVRWAEELASYHQPEADEPPQPSVFRSLASQLLADVTMGGDGAMDDVGVDEIAEAEPPAPPAPVVEKTARVQPRRTGRTAAAAAAAPAAAPPPPAAASAPVRLRRSPRSSRLPPPTPVKKMQQKAAGAAEKKPAPAKKASSASAAAAATTATDAAPAAAASKADTGPASVPSLRSRARKLPKLASASATTTSAAGTAALKSAVAAVAGADAAAASASASAPAAGKAMATRRTRITKLGMGVNGTPAPKRRGRAAAV</sequence>
<feature type="compositionally biased region" description="Polar residues" evidence="1">
    <location>
        <begin position="651"/>
        <end position="665"/>
    </location>
</feature>
<dbReference type="RefSeq" id="XP_070865532.1">
    <property type="nucleotide sequence ID" value="XM_071012837.1"/>
</dbReference>
<feature type="compositionally biased region" description="Low complexity" evidence="1">
    <location>
        <begin position="1267"/>
        <end position="1277"/>
    </location>
</feature>
<dbReference type="EMBL" id="JAZGUE010000005">
    <property type="protein sequence ID" value="KAL2266805.1"/>
    <property type="molecule type" value="Genomic_DNA"/>
</dbReference>
<protein>
    <submittedName>
        <fullName evidence="2">Uncharacterized protein</fullName>
    </submittedName>
</protein>
<proteinExistence type="predicted"/>
<name>A0ABR4D9M1_9PEZI</name>
<feature type="compositionally biased region" description="Low complexity" evidence="1">
    <location>
        <begin position="1219"/>
        <end position="1251"/>
    </location>
</feature>
<feature type="region of interest" description="Disordered" evidence="1">
    <location>
        <begin position="1050"/>
        <end position="1107"/>
    </location>
</feature>
<feature type="compositionally biased region" description="Basic residues" evidence="1">
    <location>
        <begin position="1330"/>
        <end position="1339"/>
    </location>
</feature>
<feature type="compositionally biased region" description="Basic residues" evidence="1">
    <location>
        <begin position="355"/>
        <end position="368"/>
    </location>
</feature>
<feature type="compositionally biased region" description="Low complexity" evidence="1">
    <location>
        <begin position="1052"/>
        <end position="1075"/>
    </location>
</feature>
<feature type="region of interest" description="Disordered" evidence="1">
    <location>
        <begin position="121"/>
        <end position="368"/>
    </location>
</feature>